<accession>X1FJ57</accession>
<organism evidence="1">
    <name type="scientific">marine sediment metagenome</name>
    <dbReference type="NCBI Taxonomy" id="412755"/>
    <lineage>
        <taxon>unclassified sequences</taxon>
        <taxon>metagenomes</taxon>
        <taxon>ecological metagenomes</taxon>
    </lineage>
</organism>
<comment type="caution">
    <text evidence="1">The sequence shown here is derived from an EMBL/GenBank/DDBJ whole genome shotgun (WGS) entry which is preliminary data.</text>
</comment>
<dbReference type="EMBL" id="BARU01010382">
    <property type="protein sequence ID" value="GAH32540.1"/>
    <property type="molecule type" value="Genomic_DNA"/>
</dbReference>
<reference evidence="1" key="1">
    <citation type="journal article" date="2014" name="Front. Microbiol.">
        <title>High frequency of phylogenetically diverse reductive dehalogenase-homologous genes in deep subseafloor sedimentary metagenomes.</title>
        <authorList>
            <person name="Kawai M."/>
            <person name="Futagami T."/>
            <person name="Toyoda A."/>
            <person name="Takaki Y."/>
            <person name="Nishi S."/>
            <person name="Hori S."/>
            <person name="Arai W."/>
            <person name="Tsubouchi T."/>
            <person name="Morono Y."/>
            <person name="Uchiyama I."/>
            <person name="Ito T."/>
            <person name="Fujiyama A."/>
            <person name="Inagaki F."/>
            <person name="Takami H."/>
        </authorList>
    </citation>
    <scope>NUCLEOTIDE SEQUENCE</scope>
    <source>
        <strain evidence="1">Expedition CK06-06</strain>
    </source>
</reference>
<evidence type="ECO:0000313" key="1">
    <source>
        <dbReference type="EMBL" id="GAH32540.1"/>
    </source>
</evidence>
<dbReference type="AlphaFoldDB" id="X1FJ57"/>
<proteinExistence type="predicted"/>
<sequence>FQLGGMFVLLQERPQLILLIIVKRPMTIAMTLLLVPAQDYIGDVLVLAPVQF</sequence>
<feature type="non-terminal residue" evidence="1">
    <location>
        <position position="1"/>
    </location>
</feature>
<protein>
    <submittedName>
        <fullName evidence="1">Uncharacterized protein</fullName>
    </submittedName>
</protein>
<name>X1FJ57_9ZZZZ</name>
<gene>
    <name evidence="1" type="ORF">S03H2_19812</name>
</gene>